<reference evidence="2 3" key="2">
    <citation type="submission" date="2008-11" db="EMBL/GenBank/DDBJ databases">
        <authorList>
            <person name="Fulton L."/>
            <person name="Clifton S."/>
            <person name="Fulton B."/>
            <person name="Xu J."/>
            <person name="Minx P."/>
            <person name="Pepin K.H."/>
            <person name="Johnson M."/>
            <person name="Bhonagiri V."/>
            <person name="Nash W.E."/>
            <person name="Mardis E.R."/>
            <person name="Wilson R.K."/>
        </authorList>
    </citation>
    <scope>NUCLEOTIDE SEQUENCE [LARGE SCALE GENOMIC DNA]</scope>
    <source>
        <strain evidence="2 3">ATCC 43243</strain>
    </source>
</reference>
<evidence type="ECO:0000256" key="1">
    <source>
        <dbReference type="SAM" id="Phobius"/>
    </source>
</evidence>
<dbReference type="STRING" id="483218.BACPEC_00446"/>
<keyword evidence="1" id="KW-1133">Transmembrane helix</keyword>
<sequence>MNSYAGINCCAVINNLSSPQAKVNRKTRLITHKKKAVKRLLYINKLSTAFLFYRIYFSQV</sequence>
<evidence type="ECO:0000313" key="3">
    <source>
        <dbReference type="Proteomes" id="UP000003136"/>
    </source>
</evidence>
<proteinExistence type="predicted"/>
<dbReference type="AlphaFoldDB" id="B7AP42"/>
<feature type="transmembrane region" description="Helical" evidence="1">
    <location>
        <begin position="40"/>
        <end position="57"/>
    </location>
</feature>
<dbReference type="HOGENOM" id="CLU_2931702_0_0_9"/>
<keyword evidence="3" id="KW-1185">Reference proteome</keyword>
<comment type="caution">
    <text evidence="2">The sequence shown here is derived from an EMBL/GenBank/DDBJ whole genome shotgun (WGS) entry which is preliminary data.</text>
</comment>
<gene>
    <name evidence="2" type="ORF">BACPEC_00446</name>
</gene>
<evidence type="ECO:0000313" key="2">
    <source>
        <dbReference type="EMBL" id="EEC58316.1"/>
    </source>
</evidence>
<name>B7AP42_9FIRM</name>
<keyword evidence="1" id="KW-0812">Transmembrane</keyword>
<dbReference type="EMBL" id="ABVQ01000034">
    <property type="protein sequence ID" value="EEC58316.1"/>
    <property type="molecule type" value="Genomic_DNA"/>
</dbReference>
<accession>B7AP42</accession>
<protein>
    <submittedName>
        <fullName evidence="2">Uncharacterized protein</fullName>
    </submittedName>
</protein>
<dbReference type="Proteomes" id="UP000003136">
    <property type="component" value="Unassembled WGS sequence"/>
</dbReference>
<keyword evidence="1" id="KW-0472">Membrane</keyword>
<reference evidence="2 3" key="1">
    <citation type="submission" date="2008-11" db="EMBL/GenBank/DDBJ databases">
        <title>Draft genome sequence of Bacteroides pectinophilus (ATCC 43243).</title>
        <authorList>
            <person name="Sudarsanam P."/>
            <person name="Ley R."/>
            <person name="Guruge J."/>
            <person name="Turnbaugh P.J."/>
            <person name="Mahowald M."/>
            <person name="Liep D."/>
            <person name="Gordon J."/>
        </authorList>
    </citation>
    <scope>NUCLEOTIDE SEQUENCE [LARGE SCALE GENOMIC DNA]</scope>
    <source>
        <strain evidence="2 3">ATCC 43243</strain>
    </source>
</reference>
<organism evidence="2 3">
    <name type="scientific">[Bacteroides] pectinophilus ATCC 43243</name>
    <dbReference type="NCBI Taxonomy" id="483218"/>
    <lineage>
        <taxon>Bacteria</taxon>
        <taxon>Bacillati</taxon>
        <taxon>Bacillota</taxon>
        <taxon>Clostridia</taxon>
        <taxon>Eubacteriales</taxon>
    </lineage>
</organism>